<keyword evidence="4" id="KW-1185">Reference proteome</keyword>
<dbReference type="InterPro" id="IPR051744">
    <property type="entry name" value="AP2_assoc_SerThr_kinase"/>
</dbReference>
<evidence type="ECO:0000313" key="3">
    <source>
        <dbReference type="EMBL" id="KAK2553422.1"/>
    </source>
</evidence>
<dbReference type="CDD" id="cd14037">
    <property type="entry name" value="STKc_NAK_like"/>
    <property type="match status" value="1"/>
</dbReference>
<feature type="region of interest" description="Disordered" evidence="1">
    <location>
        <begin position="650"/>
        <end position="676"/>
    </location>
</feature>
<dbReference type="AlphaFoldDB" id="A0AAD9Q2A5"/>
<feature type="region of interest" description="Disordered" evidence="1">
    <location>
        <begin position="437"/>
        <end position="467"/>
    </location>
</feature>
<reference evidence="3" key="1">
    <citation type="journal article" date="2023" name="G3 (Bethesda)">
        <title>Whole genome assembly and annotation of the endangered Caribbean coral Acropora cervicornis.</title>
        <authorList>
            <person name="Selwyn J.D."/>
            <person name="Vollmer S.V."/>
        </authorList>
    </citation>
    <scope>NUCLEOTIDE SEQUENCE</scope>
    <source>
        <strain evidence="3">K2</strain>
    </source>
</reference>
<feature type="region of interest" description="Disordered" evidence="1">
    <location>
        <begin position="532"/>
        <end position="555"/>
    </location>
</feature>
<feature type="compositionally biased region" description="Polar residues" evidence="1">
    <location>
        <begin position="1104"/>
        <end position="1127"/>
    </location>
</feature>
<feature type="compositionally biased region" description="Polar residues" evidence="1">
    <location>
        <begin position="650"/>
        <end position="672"/>
    </location>
</feature>
<feature type="region of interest" description="Disordered" evidence="1">
    <location>
        <begin position="1101"/>
        <end position="1127"/>
    </location>
</feature>
<sequence>MRKFFSSGGSGDHQSGFVGKTLMVGGCQCVVEEVIAEGGFSLVFLVRVPSGKRHALKRISVNNMHDLQICKQEIEIMKLVSGHKNAIKYLGGTINQTSPGIYEVLILMEYCKEGHVVQLMNEHINSGFSESLVLKIFTDTCEAVAKLHHADPPVIHRDLKVENILQSDRGDFVLCDYGSATRRVVIPQEEGVTKVEEEIQKYTTLSYRSPEMVNLYSNKSISTKADIWALGCILYKLCFFTLPFGESPLAIQSGQFTFPESSRHSHQLNKLISFILNPDPDSRPDIFQVSFAAFKLRGVDCPVPNLNNSKIPNALPEVSSSEDHQKTESAVRTASVKSKAREGPVTTSLAPRQRPRAGQGAQQLATPQASTHLSHIASPQQNRKQYTQAQRGDLVVPNTHGLSHVASPRQSRRNVPPEHSTGAEQYARHQQACGNLGLHDAKDTSSTPDLMDVRQVSGGFHPSQQGQLYSYPKQLTREQYLQQQYLQQQQQYMQQQIMLRQQQQRMLQQQHQQQLYQQQQMHELNYTRDVQSGQHFPNASSQSHHAQQVQQSANATQQIFDCNEQGALNPFYEHKLYASSSVQSFQANQPLVTVQQQQPLANTSEVPEQQKPANGENKLLRPRYMSHNRSRSDPNFVVINNSAYQTQVSSVTHLQNASNSNQSQCRSPSDPSLNVLKDSAAQPEMPLVDIDSNNEPTAHWNPFSPYYESKEADFVRDPSDDTDDDFASLREGDGKAQTSSTNAGYHGHRQQISAGYHQTNAAYYGPNAEHHQLNIAKPSTPEFHQGDSTDVFGSTSFGTQISEMQQDLASRTENSDLLGQSGQFGEGHKADLPANLVQDGSNPFLAGYRTSEVEKELNLADQSSSDGEDEEHAFIEYANTAPPLSPGYSDPFGAAPFVAHKSRQVPPSKDVFGSLPFSGSTTAESISGDNQSKALQKSDQALASFGDTGVPIVTESVSAGSVAPTPFHELDEGFGNSTSFAEAKDHFAENTDDPFGGVSFNANPAVRRRNAKKQHGLKGNPPVAVPGGVNQGTCTRPRRLLPQTPDRLPGVTTSGQRIVKAQANVQDVGTRGSSQASGNPGPKPISGRRVVSVQAKVQGLISIPGSNQGTGNVDPKTTGNRSAYATT</sequence>
<gene>
    <name evidence="3" type="ORF">P5673_025170</name>
</gene>
<reference evidence="3" key="2">
    <citation type="journal article" date="2023" name="Science">
        <title>Genomic signatures of disease resistance in endangered staghorn corals.</title>
        <authorList>
            <person name="Vollmer S.V."/>
            <person name="Selwyn J.D."/>
            <person name="Despard B.A."/>
            <person name="Roesel C.L."/>
        </authorList>
    </citation>
    <scope>NUCLEOTIDE SEQUENCE</scope>
    <source>
        <strain evidence="3">K2</strain>
    </source>
</reference>
<keyword evidence="3" id="KW-0808">Transferase</keyword>
<feature type="region of interest" description="Disordered" evidence="1">
    <location>
        <begin position="1064"/>
        <end position="1089"/>
    </location>
</feature>
<feature type="region of interest" description="Disordered" evidence="1">
    <location>
        <begin position="715"/>
        <end position="745"/>
    </location>
</feature>
<dbReference type="PROSITE" id="PS50011">
    <property type="entry name" value="PROTEIN_KINASE_DOM"/>
    <property type="match status" value="1"/>
</dbReference>
<dbReference type="PANTHER" id="PTHR47907:SF4">
    <property type="entry name" value="BMP-2-INDUCIBLE PROTEIN KINASE ISOFORM X1"/>
    <property type="match status" value="1"/>
</dbReference>
<dbReference type="SMART" id="SM00220">
    <property type="entry name" value="S_TKc"/>
    <property type="match status" value="1"/>
</dbReference>
<feature type="domain" description="Protein kinase" evidence="2">
    <location>
        <begin position="29"/>
        <end position="294"/>
    </location>
</feature>
<comment type="caution">
    <text evidence="3">The sequence shown here is derived from an EMBL/GenBank/DDBJ whole genome shotgun (WGS) entry which is preliminary data.</text>
</comment>
<dbReference type="InterPro" id="IPR011009">
    <property type="entry name" value="Kinase-like_dom_sf"/>
</dbReference>
<protein>
    <submittedName>
        <fullName evidence="3">AP2-associated protein kinase 1</fullName>
    </submittedName>
</protein>
<dbReference type="GO" id="GO:0005524">
    <property type="term" value="F:ATP binding"/>
    <property type="evidence" value="ECO:0007669"/>
    <property type="project" value="InterPro"/>
</dbReference>
<feature type="region of interest" description="Disordered" evidence="1">
    <location>
        <begin position="312"/>
        <end position="425"/>
    </location>
</feature>
<keyword evidence="3" id="KW-0418">Kinase</keyword>
<dbReference type="Proteomes" id="UP001249851">
    <property type="component" value="Unassembled WGS sequence"/>
</dbReference>
<dbReference type="EMBL" id="JARQWQ010000077">
    <property type="protein sequence ID" value="KAK2553422.1"/>
    <property type="molecule type" value="Genomic_DNA"/>
</dbReference>
<feature type="region of interest" description="Disordered" evidence="1">
    <location>
        <begin position="600"/>
        <end position="634"/>
    </location>
</feature>
<feature type="compositionally biased region" description="Polar residues" evidence="1">
    <location>
        <begin position="1064"/>
        <end position="1078"/>
    </location>
</feature>
<dbReference type="SUPFAM" id="SSF56112">
    <property type="entry name" value="Protein kinase-like (PK-like)"/>
    <property type="match status" value="1"/>
</dbReference>
<dbReference type="PANTHER" id="PTHR47907">
    <property type="entry name" value="PROTEIN KINASE DOMAIN-CONTAINING PROTEIN"/>
    <property type="match status" value="1"/>
</dbReference>
<evidence type="ECO:0000313" key="4">
    <source>
        <dbReference type="Proteomes" id="UP001249851"/>
    </source>
</evidence>
<feature type="compositionally biased region" description="Low complexity" evidence="1">
    <location>
        <begin position="538"/>
        <end position="555"/>
    </location>
</feature>
<feature type="compositionally biased region" description="Basic residues" evidence="1">
    <location>
        <begin position="620"/>
        <end position="629"/>
    </location>
</feature>
<organism evidence="3 4">
    <name type="scientific">Acropora cervicornis</name>
    <name type="common">Staghorn coral</name>
    <dbReference type="NCBI Taxonomy" id="6130"/>
    <lineage>
        <taxon>Eukaryota</taxon>
        <taxon>Metazoa</taxon>
        <taxon>Cnidaria</taxon>
        <taxon>Anthozoa</taxon>
        <taxon>Hexacorallia</taxon>
        <taxon>Scleractinia</taxon>
        <taxon>Astrocoeniina</taxon>
        <taxon>Acroporidae</taxon>
        <taxon>Acropora</taxon>
    </lineage>
</organism>
<dbReference type="Gene3D" id="1.10.510.10">
    <property type="entry name" value="Transferase(Phosphotransferase) domain 1"/>
    <property type="match status" value="1"/>
</dbReference>
<feature type="compositionally biased region" description="Low complexity" evidence="1">
    <location>
        <begin position="350"/>
        <end position="363"/>
    </location>
</feature>
<name>A0AAD9Q2A5_ACRCE</name>
<accession>A0AAD9Q2A5</accession>
<evidence type="ECO:0000256" key="1">
    <source>
        <dbReference type="SAM" id="MobiDB-lite"/>
    </source>
</evidence>
<evidence type="ECO:0000259" key="2">
    <source>
        <dbReference type="PROSITE" id="PS50011"/>
    </source>
</evidence>
<dbReference type="GO" id="GO:0004672">
    <property type="term" value="F:protein kinase activity"/>
    <property type="evidence" value="ECO:0007669"/>
    <property type="project" value="InterPro"/>
</dbReference>
<feature type="region of interest" description="Disordered" evidence="1">
    <location>
        <begin position="1009"/>
        <end position="1052"/>
    </location>
</feature>
<dbReference type="InterPro" id="IPR000719">
    <property type="entry name" value="Prot_kinase_dom"/>
</dbReference>
<proteinExistence type="predicted"/>
<feature type="compositionally biased region" description="Polar residues" evidence="1">
    <location>
        <begin position="364"/>
        <end position="390"/>
    </location>
</feature>
<dbReference type="Pfam" id="PF00069">
    <property type="entry name" value="Pkinase"/>
    <property type="match status" value="1"/>
</dbReference>